<dbReference type="AlphaFoldDB" id="A0AAW3HNB0"/>
<evidence type="ECO:0000256" key="3">
    <source>
        <dbReference type="ARBA" id="ARBA00023014"/>
    </source>
</evidence>
<proteinExistence type="predicted"/>
<reference evidence="5 6" key="1">
    <citation type="journal article" date="2015" name="PLoS ONE">
        <title>Genomic analysis reveals the molecular basis for capsule loss in the group B streptococcus population.</title>
        <authorList>
            <consortium name="DEVANI Consortium"/>
            <person name="Rosini R."/>
            <person name="Campisi E."/>
            <person name="De Chiara M."/>
            <person name="Tettelin H."/>
            <person name="Rinaudo D."/>
            <person name="Toniolo C."/>
            <person name="Metruccio M."/>
            <person name="Guidotti S."/>
            <person name="Sorensen U.B."/>
            <person name="Kilian M."/>
            <person name="Ramirez M."/>
            <person name="Janulczyk R."/>
            <person name="Donati C."/>
            <person name="Grandi G."/>
            <person name="Margarit I."/>
        </authorList>
    </citation>
    <scope>NUCLEOTIDE SEQUENCE [LARGE SCALE GENOMIC DNA]</scope>
    <source>
        <strain evidence="5 6">ES-PW-063</strain>
    </source>
</reference>
<dbReference type="GO" id="GO:0003824">
    <property type="term" value="F:catalytic activity"/>
    <property type="evidence" value="ECO:0007669"/>
    <property type="project" value="InterPro"/>
</dbReference>
<dbReference type="InterPro" id="IPR007197">
    <property type="entry name" value="rSAM"/>
</dbReference>
<name>A0AAW3HNB0_STRAG</name>
<organism evidence="5 6">
    <name type="scientific">Streptococcus agalactiae</name>
    <dbReference type="NCBI Taxonomy" id="1311"/>
    <lineage>
        <taxon>Bacteria</taxon>
        <taxon>Bacillati</taxon>
        <taxon>Bacillota</taxon>
        <taxon>Bacilli</taxon>
        <taxon>Lactobacillales</taxon>
        <taxon>Streptococcaceae</taxon>
        <taxon>Streptococcus</taxon>
    </lineage>
</organism>
<protein>
    <submittedName>
        <fullName evidence="5">Radical SAM protein</fullName>
    </submittedName>
</protein>
<dbReference type="GO" id="GO:0046872">
    <property type="term" value="F:metal ion binding"/>
    <property type="evidence" value="ECO:0007669"/>
    <property type="project" value="UniProtKB-KW"/>
</dbReference>
<gene>
    <name evidence="5" type="ORF">WA45_10580</name>
</gene>
<dbReference type="RefSeq" id="WP_000545651.1">
    <property type="nucleotide sequence ID" value="NZ_CPVQ01000001.1"/>
</dbReference>
<dbReference type="GO" id="GO:0051536">
    <property type="term" value="F:iron-sulfur cluster binding"/>
    <property type="evidence" value="ECO:0007669"/>
    <property type="project" value="UniProtKB-KW"/>
</dbReference>
<evidence type="ECO:0000313" key="6">
    <source>
        <dbReference type="Proteomes" id="UP000035174"/>
    </source>
</evidence>
<comment type="caution">
    <text evidence="5">The sequence shown here is derived from an EMBL/GenBank/DDBJ whole genome shotgun (WGS) entry which is preliminary data.</text>
</comment>
<evidence type="ECO:0000259" key="4">
    <source>
        <dbReference type="Pfam" id="PF04055"/>
    </source>
</evidence>
<keyword evidence="1" id="KW-0479">Metal-binding</keyword>
<dbReference type="Gene3D" id="3.80.30.30">
    <property type="match status" value="1"/>
</dbReference>
<dbReference type="SFLD" id="SFLDG01084">
    <property type="entry name" value="Uncharacterised_Radical_SAM_Su"/>
    <property type="match status" value="1"/>
</dbReference>
<dbReference type="Pfam" id="PF04055">
    <property type="entry name" value="Radical_SAM"/>
    <property type="match status" value="1"/>
</dbReference>
<evidence type="ECO:0000256" key="1">
    <source>
        <dbReference type="ARBA" id="ARBA00022723"/>
    </source>
</evidence>
<dbReference type="PANTHER" id="PTHR43432:SF5">
    <property type="entry name" value="ELP3_MIAA_NIFB-LIKE RADICAL SAM CORE DOMAIN-CONTAINING PROTEIN"/>
    <property type="match status" value="1"/>
</dbReference>
<dbReference type="SFLD" id="SFLDS00029">
    <property type="entry name" value="Radical_SAM"/>
    <property type="match status" value="1"/>
</dbReference>
<dbReference type="CDD" id="cd01335">
    <property type="entry name" value="Radical_SAM"/>
    <property type="match status" value="1"/>
</dbReference>
<evidence type="ECO:0000313" key="5">
    <source>
        <dbReference type="EMBL" id="KLJ27269.1"/>
    </source>
</evidence>
<dbReference type="SUPFAM" id="SSF102114">
    <property type="entry name" value="Radical SAM enzymes"/>
    <property type="match status" value="1"/>
</dbReference>
<dbReference type="PANTHER" id="PTHR43432">
    <property type="entry name" value="SLR0285 PROTEIN"/>
    <property type="match status" value="1"/>
</dbReference>
<dbReference type="Proteomes" id="UP000035174">
    <property type="component" value="Unassembled WGS sequence"/>
</dbReference>
<keyword evidence="3" id="KW-0411">Iron-sulfur</keyword>
<dbReference type="InterPro" id="IPR040086">
    <property type="entry name" value="MJ0683-like"/>
</dbReference>
<evidence type="ECO:0000256" key="2">
    <source>
        <dbReference type="ARBA" id="ARBA00023004"/>
    </source>
</evidence>
<keyword evidence="2" id="KW-0408">Iron</keyword>
<sequence length="291" mass="33927">MHFMKVKGILSSKNGMNLFRGCTHGCIYCDSRSKCYQINHRFEDVEVKENALQLLENSLRRKRKKCMIGLGSMTDPYIKEELRLNYTRQALEVVNKYGFGITLITKSSNVLRDLDLLKEINVKTKCVVQMTLTTYDEKLCKLLEPNVSTTKERFETLLALRDEGIPTIVWLSPILPFINDTEENLMGILNYCKEAEVKGIICFGIGLTLREGNKEYFYCALDEKFPKVKDKYIKTFGNSYIANSKNNSKLMKIFHDFCEKEKIMHDNDIIFGYLKEFEEREISRQLSIFDF</sequence>
<dbReference type="InterPro" id="IPR058240">
    <property type="entry name" value="rSAM_sf"/>
</dbReference>
<feature type="domain" description="Radical SAM core" evidence="4">
    <location>
        <begin position="16"/>
        <end position="185"/>
    </location>
</feature>
<accession>A0AAW3HNB0</accession>
<dbReference type="EMBL" id="LCVB01000038">
    <property type="protein sequence ID" value="KLJ27269.1"/>
    <property type="molecule type" value="Genomic_DNA"/>
</dbReference>